<feature type="binding site" evidence="11">
    <location>
        <position position="149"/>
    </location>
    <ligand>
        <name>pyrroloquinoline quinone</name>
        <dbReference type="ChEBI" id="CHEBI:58442"/>
    </ligand>
</feature>
<evidence type="ECO:0000256" key="9">
    <source>
        <dbReference type="ARBA" id="ARBA00023157"/>
    </source>
</evidence>
<dbReference type="RefSeq" id="WP_086088452.1">
    <property type="nucleotide sequence ID" value="NZ_CP021112.1"/>
</dbReference>
<dbReference type="SMART" id="SM00564">
    <property type="entry name" value="PQQ"/>
    <property type="match status" value="4"/>
</dbReference>
<evidence type="ECO:0000313" key="14">
    <source>
        <dbReference type="EMBL" id="ARQ00054.1"/>
    </source>
</evidence>
<feature type="binding site" description="axial binding residue" evidence="12">
    <location>
        <position position="682"/>
    </location>
    <ligand>
        <name>heme c</name>
        <dbReference type="ChEBI" id="CHEBI:61717"/>
    </ligand>
    <ligandPart>
        <name>Fe</name>
        <dbReference type="ChEBI" id="CHEBI:18248"/>
    </ligandPart>
</feature>
<dbReference type="CDD" id="cd10279">
    <property type="entry name" value="PQQ_ADH_II"/>
    <property type="match status" value="1"/>
</dbReference>
<feature type="binding site" evidence="11">
    <location>
        <position position="267"/>
    </location>
    <ligand>
        <name>pyrroloquinoline quinone</name>
        <dbReference type="ChEBI" id="CHEBI:58442"/>
    </ligand>
</feature>
<dbReference type="GO" id="GO:0070968">
    <property type="term" value="F:pyrroloquinoline quinone binding"/>
    <property type="evidence" value="ECO:0007669"/>
    <property type="project" value="UniProtKB-ARBA"/>
</dbReference>
<feature type="binding site" evidence="11">
    <location>
        <position position="193"/>
    </location>
    <ligand>
        <name>pyrroloquinoline quinone</name>
        <dbReference type="ChEBI" id="CHEBI:58442"/>
    </ligand>
</feature>
<feature type="binding site" evidence="12">
    <location>
        <position position="287"/>
    </location>
    <ligand>
        <name>Ca(2+)</name>
        <dbReference type="ChEBI" id="CHEBI:29108"/>
    </ligand>
</feature>
<name>A0A1W6ZRN9_9HYPH</name>
<comment type="cofactor">
    <cofactor evidence="12">
        <name>Ca(2+)</name>
        <dbReference type="ChEBI" id="CHEBI:29108"/>
    </cofactor>
    <text evidence="12">Binds 1 Ca(2+) ion per subunit.</text>
</comment>
<feature type="binding site" evidence="11">
    <location>
        <begin position="209"/>
        <end position="210"/>
    </location>
    <ligand>
        <name>pyrroloquinoline quinone</name>
        <dbReference type="ChEBI" id="CHEBI:58442"/>
    </ligand>
</feature>
<evidence type="ECO:0000256" key="8">
    <source>
        <dbReference type="ARBA" id="ARBA00023004"/>
    </source>
</evidence>
<feature type="binding site" description="covalent" evidence="11">
    <location>
        <position position="639"/>
    </location>
    <ligand>
        <name>heme c</name>
        <dbReference type="ChEBI" id="CHEBI:61717"/>
    </ligand>
</feature>
<dbReference type="Gene3D" id="1.10.760.10">
    <property type="entry name" value="Cytochrome c-like domain"/>
    <property type="match status" value="1"/>
</dbReference>
<dbReference type="SUPFAM" id="SSF46626">
    <property type="entry name" value="Cytochrome c"/>
    <property type="match status" value="1"/>
</dbReference>
<dbReference type="GO" id="GO:0020037">
    <property type="term" value="F:heme binding"/>
    <property type="evidence" value="ECO:0007669"/>
    <property type="project" value="InterPro"/>
</dbReference>
<dbReference type="InterPro" id="IPR017512">
    <property type="entry name" value="PQQ_MeOH/EtOH_DH"/>
</dbReference>
<comment type="cofactor">
    <cofactor evidence="11">
        <name>heme c</name>
        <dbReference type="ChEBI" id="CHEBI:61717"/>
    </cofactor>
    <text evidence="11">Binds 1 heme c group per subunit.</text>
</comment>
<keyword evidence="3 12" id="KW-0479">Metal-binding</keyword>
<feature type="active site" description="Proton acceptor" evidence="10">
    <location>
        <position position="332"/>
    </location>
</feature>
<feature type="binding site" evidence="12">
    <location>
        <position position="211"/>
    </location>
    <ligand>
        <name>Ca(2+)</name>
        <dbReference type="ChEBI" id="CHEBI:29108"/>
    </ligand>
</feature>
<dbReference type="EMBL" id="CP021112">
    <property type="protein sequence ID" value="ARQ00054.1"/>
    <property type="molecule type" value="Genomic_DNA"/>
</dbReference>
<dbReference type="OrthoDB" id="9794322at2"/>
<dbReference type="InterPro" id="IPR036909">
    <property type="entry name" value="Cyt_c-like_dom_sf"/>
</dbReference>
<keyword evidence="7" id="KW-0560">Oxidoreductase</keyword>
<dbReference type="Pfam" id="PF01011">
    <property type="entry name" value="PQQ"/>
    <property type="match status" value="2"/>
</dbReference>
<evidence type="ECO:0000256" key="12">
    <source>
        <dbReference type="PIRSR" id="PIRSR617512-3"/>
    </source>
</evidence>
<accession>A0A1W6ZRN9</accession>
<feature type="binding site" description="covalent" evidence="11">
    <location>
        <position position="642"/>
    </location>
    <ligand>
        <name>heme c</name>
        <dbReference type="ChEBI" id="CHEBI:61717"/>
    </ligand>
</feature>
<sequence>MITQPPARGFLALCSFSILLTGLVSTGPVSTGPAAAADVDGARIVNADKQPGNWLSHGRTYSEQRFSPLKQIDASNIGQLGLAWSHEIKSRTARGLEATPIVVDGVMYTSGAWSHVLALDAGTGKLLWEFDPQVPGQYAAKGCCDVVNRGVAVWGGKVFVGTYDGRLIALDAKTGNKVWETLTVDQSKDYTITGAPRIVKGKVIIGNGGAEFGVRGYVSAYDADNGKMLWRFYTVPGNPKEPFESKTVEMIAKTWAGDWWKYGGGGTVWDSMAYDPDLDLFYIGVGNGSPWNYKIRSDGQGDNLFLTSIVALRPDTGEYVWHYQTVPGEDWDYTATQHMILADLQIGGQTRKVIMQAPKNGFFYVLDRATGEFISGDAYATVTWAKGIDPKTGRPIENPDARHSTIGKPGVYLPGPGGAHNWHPMSYSPQTGYVYIPVIEAGFPYIPIDPKAFVQRPGVVWNLGIDPVKAAMPEDEAIRKAIRASSVGKLVAWDPVARKPAWTVDHPLAWNGGLLSTAGGLVFQGNGKGYFVAYDAANGKKLWDFHAQTGIIAAPVTYEVNGEQYVTVSAGWGGAIPLLAGELVQEAARGGTNRILTFKIGAKGTLPALPTVARVIDPPAMTAPQEVVDMGRAHYQQYCAGCHGDTVASGGVVPDLRYSQTLPHADAWKAIVLDGAMVRNGMVSFATYLKPDDVEALRAYVIKRAHDQKATLATAK</sequence>
<gene>
    <name evidence="14" type="ORF">CAK95_13895</name>
</gene>
<feature type="binding site" description="axial binding residue" evidence="12">
    <location>
        <position position="643"/>
    </location>
    <ligand>
        <name>heme c</name>
        <dbReference type="ChEBI" id="CHEBI:61717"/>
    </ligand>
    <ligandPart>
        <name>Fe</name>
        <dbReference type="ChEBI" id="CHEBI:18248"/>
    </ligandPart>
</feature>
<evidence type="ECO:0000256" key="11">
    <source>
        <dbReference type="PIRSR" id="PIRSR617512-2"/>
    </source>
</evidence>
<dbReference type="InterPro" id="IPR011047">
    <property type="entry name" value="Quinoprotein_ADH-like_sf"/>
</dbReference>
<feature type="binding site" evidence="11">
    <location>
        <position position="359"/>
    </location>
    <ligand>
        <name>pyrroloquinoline quinone</name>
        <dbReference type="ChEBI" id="CHEBI:58442"/>
    </ligand>
</feature>
<reference evidence="14 15" key="1">
    <citation type="submission" date="2017-05" db="EMBL/GenBank/DDBJ databases">
        <title>Full genome sequence of Pseudorhodoplanes sinuspersici.</title>
        <authorList>
            <person name="Dastgheib S.M.M."/>
            <person name="Shavandi M."/>
            <person name="Tirandaz H."/>
        </authorList>
    </citation>
    <scope>NUCLEOTIDE SEQUENCE [LARGE SCALE GENOMIC DNA]</scope>
    <source>
        <strain evidence="14 15">RIPI110</strain>
    </source>
</reference>
<evidence type="ECO:0000256" key="1">
    <source>
        <dbReference type="ARBA" id="ARBA00008156"/>
    </source>
</evidence>
<dbReference type="InterPro" id="IPR002372">
    <property type="entry name" value="PQQ_rpt_dom"/>
</dbReference>
<dbReference type="GO" id="GO:0016614">
    <property type="term" value="F:oxidoreductase activity, acting on CH-OH group of donors"/>
    <property type="evidence" value="ECO:0007669"/>
    <property type="project" value="InterPro"/>
</dbReference>
<evidence type="ECO:0000313" key="15">
    <source>
        <dbReference type="Proteomes" id="UP000194137"/>
    </source>
</evidence>
<dbReference type="InterPro" id="IPR009056">
    <property type="entry name" value="Cyt_c-like_dom"/>
</dbReference>
<dbReference type="InterPro" id="IPR001479">
    <property type="entry name" value="Quinoprotein_DH_CS"/>
</dbReference>
<feature type="binding site" evidence="12">
    <location>
        <position position="332"/>
    </location>
    <ligand>
        <name>Ca(2+)</name>
        <dbReference type="ChEBI" id="CHEBI:29108"/>
    </ligand>
</feature>
<keyword evidence="8 12" id="KW-0408">Iron</keyword>
<evidence type="ECO:0000256" key="10">
    <source>
        <dbReference type="PIRSR" id="PIRSR617512-1"/>
    </source>
</evidence>
<dbReference type="PROSITE" id="PS00364">
    <property type="entry name" value="BACTERIAL_PQQ_2"/>
    <property type="match status" value="1"/>
</dbReference>
<dbReference type="PROSITE" id="PS51007">
    <property type="entry name" value="CYTC"/>
    <property type="match status" value="1"/>
</dbReference>
<feature type="binding site" evidence="11">
    <location>
        <position position="97"/>
    </location>
    <ligand>
        <name>pyrroloquinoline quinone</name>
        <dbReference type="ChEBI" id="CHEBI:58442"/>
    </ligand>
</feature>
<proteinExistence type="inferred from homology"/>
<dbReference type="PANTHER" id="PTHR32303">
    <property type="entry name" value="QUINOPROTEIN ALCOHOL DEHYDROGENASE (CYTOCHROME C)"/>
    <property type="match status" value="1"/>
</dbReference>
<keyword evidence="4" id="KW-0732">Signal</keyword>
<dbReference type="GO" id="GO:0016020">
    <property type="term" value="C:membrane"/>
    <property type="evidence" value="ECO:0007669"/>
    <property type="project" value="InterPro"/>
</dbReference>
<comment type="cofactor">
    <cofactor evidence="11">
        <name>pyrroloquinoline quinone</name>
        <dbReference type="ChEBI" id="CHEBI:58442"/>
    </cofactor>
    <text evidence="11">Binds 1 PQQ group per subunit.</text>
</comment>
<protein>
    <submittedName>
        <fullName evidence="14">PQQ-dependent dehydrogenase, methanol/ethanol family</fullName>
    </submittedName>
</protein>
<comment type="similarity">
    <text evidence="1">Belongs to the bacterial PQQ dehydrogenase family.</text>
</comment>
<organism evidence="14 15">
    <name type="scientific">Pseudorhodoplanes sinuspersici</name>
    <dbReference type="NCBI Taxonomy" id="1235591"/>
    <lineage>
        <taxon>Bacteria</taxon>
        <taxon>Pseudomonadati</taxon>
        <taxon>Pseudomonadota</taxon>
        <taxon>Alphaproteobacteria</taxon>
        <taxon>Hyphomicrobiales</taxon>
        <taxon>Pseudorhodoplanes</taxon>
    </lineage>
</organism>
<keyword evidence="15" id="KW-1185">Reference proteome</keyword>
<evidence type="ECO:0000256" key="13">
    <source>
        <dbReference type="PIRSR" id="PIRSR617512-4"/>
    </source>
</evidence>
<feature type="binding site" evidence="11">
    <location>
        <begin position="421"/>
        <end position="422"/>
    </location>
    <ligand>
        <name>pyrroloquinoline quinone</name>
        <dbReference type="ChEBI" id="CHEBI:58442"/>
    </ligand>
</feature>
<dbReference type="GO" id="GO:0005509">
    <property type="term" value="F:calcium ion binding"/>
    <property type="evidence" value="ECO:0007669"/>
    <property type="project" value="InterPro"/>
</dbReference>
<dbReference type="SUPFAM" id="SSF50998">
    <property type="entry name" value="Quinoprotein alcohol dehydrogenase-like"/>
    <property type="match status" value="1"/>
</dbReference>
<evidence type="ECO:0000256" key="4">
    <source>
        <dbReference type="ARBA" id="ARBA00022729"/>
    </source>
</evidence>
<dbReference type="Proteomes" id="UP000194137">
    <property type="component" value="Chromosome"/>
</dbReference>
<keyword evidence="2 11" id="KW-0349">Heme</keyword>
<keyword evidence="6 11" id="KW-0634">PQQ</keyword>
<evidence type="ECO:0000256" key="5">
    <source>
        <dbReference type="ARBA" id="ARBA00022837"/>
    </source>
</evidence>
<dbReference type="Pfam" id="PF13442">
    <property type="entry name" value="Cytochrome_CBB3"/>
    <property type="match status" value="1"/>
</dbReference>
<dbReference type="KEGG" id="psin:CAK95_13895"/>
<evidence type="ECO:0000256" key="6">
    <source>
        <dbReference type="ARBA" id="ARBA00022891"/>
    </source>
</evidence>
<keyword evidence="5 12" id="KW-0106">Calcium</keyword>
<dbReference type="FunFam" id="2.140.10.10:FF:000003">
    <property type="entry name" value="Methanol dehydrogenase, large subunit"/>
    <property type="match status" value="1"/>
</dbReference>
<evidence type="ECO:0000256" key="2">
    <source>
        <dbReference type="ARBA" id="ARBA00022617"/>
    </source>
</evidence>
<feature type="disulfide bond" evidence="13">
    <location>
        <begin position="143"/>
        <end position="144"/>
    </location>
</feature>
<dbReference type="NCBIfam" id="TIGR03075">
    <property type="entry name" value="PQQ_enz_alc_DH"/>
    <property type="match status" value="1"/>
</dbReference>
<dbReference type="InterPro" id="IPR018391">
    <property type="entry name" value="PQQ_b-propeller_rpt"/>
</dbReference>
<dbReference type="STRING" id="1235591.CAK95_13895"/>
<dbReference type="AlphaFoldDB" id="A0A1W6ZRN9"/>
<dbReference type="PANTHER" id="PTHR32303:SF20">
    <property type="entry name" value="QUINOPROTEIN ETHANOL DEHYDROGENASE"/>
    <property type="match status" value="1"/>
</dbReference>
<dbReference type="GO" id="GO:0009055">
    <property type="term" value="F:electron transfer activity"/>
    <property type="evidence" value="ECO:0007669"/>
    <property type="project" value="InterPro"/>
</dbReference>
<evidence type="ECO:0000256" key="3">
    <source>
        <dbReference type="ARBA" id="ARBA00022723"/>
    </source>
</evidence>
<dbReference type="GO" id="GO:0030288">
    <property type="term" value="C:outer membrane-bounded periplasmic space"/>
    <property type="evidence" value="ECO:0007669"/>
    <property type="project" value="InterPro"/>
</dbReference>
<keyword evidence="9 13" id="KW-1015">Disulfide bond</keyword>
<evidence type="ECO:0000256" key="7">
    <source>
        <dbReference type="ARBA" id="ARBA00023002"/>
    </source>
</evidence>
<dbReference type="Gene3D" id="2.140.10.10">
    <property type="entry name" value="Quinoprotein alcohol dehydrogenase-like superfamily"/>
    <property type="match status" value="1"/>
</dbReference>